<dbReference type="NCBIfam" id="TIGR02937">
    <property type="entry name" value="sigma70-ECF"/>
    <property type="match status" value="1"/>
</dbReference>
<gene>
    <name evidence="8" type="ORF">MNBD_GAMMA09-2010</name>
</gene>
<feature type="domain" description="RNA polymerase sigma factor 70 region 4 type 2" evidence="7">
    <location>
        <begin position="123"/>
        <end position="174"/>
    </location>
</feature>
<keyword evidence="2" id="KW-0805">Transcription regulation</keyword>
<sequence>MSKATHSDEIAALRGDLLRFARLQLNDSILAEDVVHEAIDAALAADTFSGKGSLKSWVFAILRNKIVDLIREQYKVLSHRYSEEDNAVSEDVFNEKGFWKKNQQPANWQLPESTLANQQFWNIFELCLNQLPTNTGRVFMMREHLGLSINEICLALCISESNCWVIMHRARMQLRSCLEHNFIEKSTLQME</sequence>
<dbReference type="Gene3D" id="1.10.10.10">
    <property type="entry name" value="Winged helix-like DNA-binding domain superfamily/Winged helix DNA-binding domain"/>
    <property type="match status" value="1"/>
</dbReference>
<dbReference type="InterPro" id="IPR007627">
    <property type="entry name" value="RNA_pol_sigma70_r2"/>
</dbReference>
<evidence type="ECO:0008006" key="9">
    <source>
        <dbReference type="Google" id="ProtNLM"/>
    </source>
</evidence>
<evidence type="ECO:0000313" key="8">
    <source>
        <dbReference type="EMBL" id="VAW70191.1"/>
    </source>
</evidence>
<dbReference type="PANTHER" id="PTHR43133:SF8">
    <property type="entry name" value="RNA POLYMERASE SIGMA FACTOR HI_1459-RELATED"/>
    <property type="match status" value="1"/>
</dbReference>
<evidence type="ECO:0000256" key="3">
    <source>
        <dbReference type="ARBA" id="ARBA00023082"/>
    </source>
</evidence>
<evidence type="ECO:0000256" key="5">
    <source>
        <dbReference type="ARBA" id="ARBA00023163"/>
    </source>
</evidence>
<name>A0A3B0XRM6_9ZZZZ</name>
<accession>A0A3B0XRM6</accession>
<keyword evidence="5" id="KW-0804">Transcription</keyword>
<dbReference type="Gene3D" id="1.10.1740.10">
    <property type="match status" value="1"/>
</dbReference>
<reference evidence="8" key="1">
    <citation type="submission" date="2018-06" db="EMBL/GenBank/DDBJ databases">
        <authorList>
            <person name="Zhirakovskaya E."/>
        </authorList>
    </citation>
    <scope>NUCLEOTIDE SEQUENCE</scope>
</reference>
<keyword evidence="4" id="KW-0238">DNA-binding</keyword>
<evidence type="ECO:0000259" key="7">
    <source>
        <dbReference type="Pfam" id="PF08281"/>
    </source>
</evidence>
<feature type="domain" description="RNA polymerase sigma-70 region 2" evidence="6">
    <location>
        <begin position="12"/>
        <end position="73"/>
    </location>
</feature>
<dbReference type="InterPro" id="IPR014284">
    <property type="entry name" value="RNA_pol_sigma-70_dom"/>
</dbReference>
<dbReference type="SUPFAM" id="SSF88946">
    <property type="entry name" value="Sigma2 domain of RNA polymerase sigma factors"/>
    <property type="match status" value="1"/>
</dbReference>
<dbReference type="AlphaFoldDB" id="A0A3B0XRM6"/>
<dbReference type="NCBIfam" id="TIGR02943">
    <property type="entry name" value="Sig70_famx1"/>
    <property type="match status" value="1"/>
</dbReference>
<protein>
    <recommendedName>
        <fullName evidence="9">RNA polymerase ECF-type sigma factor</fullName>
    </recommendedName>
</protein>
<evidence type="ECO:0000256" key="1">
    <source>
        <dbReference type="ARBA" id="ARBA00010641"/>
    </source>
</evidence>
<dbReference type="EMBL" id="UOFI01000189">
    <property type="protein sequence ID" value="VAW70191.1"/>
    <property type="molecule type" value="Genomic_DNA"/>
</dbReference>
<proteinExistence type="inferred from homology"/>
<dbReference type="InterPro" id="IPR013324">
    <property type="entry name" value="RNA_pol_sigma_r3/r4-like"/>
</dbReference>
<evidence type="ECO:0000256" key="2">
    <source>
        <dbReference type="ARBA" id="ARBA00023015"/>
    </source>
</evidence>
<dbReference type="SUPFAM" id="SSF88659">
    <property type="entry name" value="Sigma3 and sigma4 domains of RNA polymerase sigma factors"/>
    <property type="match status" value="1"/>
</dbReference>
<dbReference type="InterPro" id="IPR036388">
    <property type="entry name" value="WH-like_DNA-bd_sf"/>
</dbReference>
<dbReference type="InterPro" id="IPR013249">
    <property type="entry name" value="RNA_pol_sigma70_r4_t2"/>
</dbReference>
<keyword evidence="3" id="KW-0731">Sigma factor</keyword>
<comment type="similarity">
    <text evidence="1">Belongs to the sigma-70 factor family. ECF subfamily.</text>
</comment>
<organism evidence="8">
    <name type="scientific">hydrothermal vent metagenome</name>
    <dbReference type="NCBI Taxonomy" id="652676"/>
    <lineage>
        <taxon>unclassified sequences</taxon>
        <taxon>metagenomes</taxon>
        <taxon>ecological metagenomes</taxon>
    </lineage>
</organism>
<evidence type="ECO:0000259" key="6">
    <source>
        <dbReference type="Pfam" id="PF04542"/>
    </source>
</evidence>
<dbReference type="InterPro" id="IPR013325">
    <property type="entry name" value="RNA_pol_sigma_r2"/>
</dbReference>
<dbReference type="PANTHER" id="PTHR43133">
    <property type="entry name" value="RNA POLYMERASE ECF-TYPE SIGMA FACTO"/>
    <property type="match status" value="1"/>
</dbReference>
<evidence type="ECO:0000256" key="4">
    <source>
        <dbReference type="ARBA" id="ARBA00023125"/>
    </source>
</evidence>
<dbReference type="Pfam" id="PF04542">
    <property type="entry name" value="Sigma70_r2"/>
    <property type="match status" value="1"/>
</dbReference>
<dbReference type="GO" id="GO:0003677">
    <property type="term" value="F:DNA binding"/>
    <property type="evidence" value="ECO:0007669"/>
    <property type="project" value="UniProtKB-KW"/>
</dbReference>
<dbReference type="Pfam" id="PF08281">
    <property type="entry name" value="Sigma70_r4_2"/>
    <property type="match status" value="1"/>
</dbReference>
<dbReference type="InterPro" id="IPR039425">
    <property type="entry name" value="RNA_pol_sigma-70-like"/>
</dbReference>
<dbReference type="GO" id="GO:0016987">
    <property type="term" value="F:sigma factor activity"/>
    <property type="evidence" value="ECO:0007669"/>
    <property type="project" value="UniProtKB-KW"/>
</dbReference>
<dbReference type="GO" id="GO:0006352">
    <property type="term" value="P:DNA-templated transcription initiation"/>
    <property type="evidence" value="ECO:0007669"/>
    <property type="project" value="InterPro"/>
</dbReference>
<dbReference type="InterPro" id="IPR014289">
    <property type="entry name" value="RNA_pol_sigma-24-rel"/>
</dbReference>